<accession>A0A397UV22</accession>
<dbReference type="InterPro" id="IPR008266">
    <property type="entry name" value="Tyr_kinase_AS"/>
</dbReference>
<reference evidence="2 3" key="1">
    <citation type="submission" date="2018-06" db="EMBL/GenBank/DDBJ databases">
        <title>Comparative genomics reveals the genomic features of Rhizophagus irregularis, R. cerebriforme, R. diaphanum and Gigaspora rosea, and their symbiotic lifestyle signature.</title>
        <authorList>
            <person name="Morin E."/>
            <person name="San Clemente H."/>
            <person name="Chen E.C.H."/>
            <person name="De La Providencia I."/>
            <person name="Hainaut M."/>
            <person name="Kuo A."/>
            <person name="Kohler A."/>
            <person name="Murat C."/>
            <person name="Tang N."/>
            <person name="Roy S."/>
            <person name="Loubradou J."/>
            <person name="Henrissat B."/>
            <person name="Grigoriev I.V."/>
            <person name="Corradi N."/>
            <person name="Roux C."/>
            <person name="Martin F.M."/>
        </authorList>
    </citation>
    <scope>NUCLEOTIDE SEQUENCE [LARGE SCALE GENOMIC DNA]</scope>
    <source>
        <strain evidence="2 3">DAOM 194757</strain>
    </source>
</reference>
<organism evidence="2 3">
    <name type="scientific">Gigaspora rosea</name>
    <dbReference type="NCBI Taxonomy" id="44941"/>
    <lineage>
        <taxon>Eukaryota</taxon>
        <taxon>Fungi</taxon>
        <taxon>Fungi incertae sedis</taxon>
        <taxon>Mucoromycota</taxon>
        <taxon>Glomeromycotina</taxon>
        <taxon>Glomeromycetes</taxon>
        <taxon>Diversisporales</taxon>
        <taxon>Gigasporaceae</taxon>
        <taxon>Gigaspora</taxon>
    </lineage>
</organism>
<dbReference type="Gene3D" id="1.25.40.10">
    <property type="entry name" value="Tetratricopeptide repeat domain"/>
    <property type="match status" value="1"/>
</dbReference>
<keyword evidence="3" id="KW-1185">Reference proteome</keyword>
<dbReference type="PANTHER" id="PTHR45756">
    <property type="entry name" value="PALMITOYLTRANSFERASE"/>
    <property type="match status" value="1"/>
</dbReference>
<dbReference type="InterPro" id="IPR053215">
    <property type="entry name" value="TKL_Ser/Thr_kinase"/>
</dbReference>
<gene>
    <name evidence="2" type="ORF">C2G38_2248450</name>
</gene>
<dbReference type="SUPFAM" id="SSF81901">
    <property type="entry name" value="HCP-like"/>
    <property type="match status" value="1"/>
</dbReference>
<sequence length="695" mass="80952">MSEEPNVIKNTLENVAKVTNAVSSFVPVLDFISKLINEIVSIYEKSEFSKNMCSRLVDRVLMAESEVKRLKLIKKQYEGKLCDQEYYDSLQKFKTTLEKIKRFVDEFSNMKSINKTFRATEIKDRFASLADEFDTRMRDLNFNMAIDFAMQRKLDHDELMISLNEITKILKISGLNSEVISEVQIMKSQDTSVFKPIQIDPKDLTPATTRSDELQRKGNFSYLCKRMYNFEEVACKEFKHKDSNDIKKKQKIQKQLAILERLSECKYILKFYGLSRIEGKDVQVLQWAELGSLKDVYTANDIDWVTKVSIARDICRGLAFLESVEILHHDIRTENIMMTADYKPKIANFDVARRQNETTSEIPDLKKVVRWMAPEKIKGESYTTRCEIFSFGMLLWELTYEKEPYQDFDSFEDIKELVINGYREKIVFCPTQDSTIKEIQQEFECIMKSTWQDNPKLRMGVGELYLSLEKLAEKYVKPGDLPKIYNDKELDFDGSKFYGNAIDWIDQTLPPELKLLKFYDVEIKEPTPLNEGIKIHQSINKKGPEEEIMKMRKQAWECFEENAKLGNPVAKYWKGYYLWEGYYVDKNKENSMKLFKEAADNNVPGAQLRYAFALLPDPPSTPITKQTQEEFIKYLTFAADNGNHFALFHLGDMYLSGKFQVKKDRDLAIRKLKLAASLGNENAKAILKKEGEITE</sequence>
<protein>
    <submittedName>
        <fullName evidence="2">Kinase-like domain-containing protein</fullName>
    </submittedName>
</protein>
<dbReference type="InterPro" id="IPR059179">
    <property type="entry name" value="MLKL-like_MCAfunc"/>
</dbReference>
<dbReference type="GO" id="GO:0007166">
    <property type="term" value="P:cell surface receptor signaling pathway"/>
    <property type="evidence" value="ECO:0007669"/>
    <property type="project" value="InterPro"/>
</dbReference>
<dbReference type="OrthoDB" id="2314769at2759"/>
<dbReference type="Gene3D" id="1.20.930.20">
    <property type="entry name" value="Adaptor protein Cbl, N-terminal domain"/>
    <property type="match status" value="1"/>
</dbReference>
<dbReference type="SUPFAM" id="SSF56112">
    <property type="entry name" value="Protein kinase-like (PK-like)"/>
    <property type="match status" value="1"/>
</dbReference>
<keyword evidence="2" id="KW-0418">Kinase</keyword>
<proteinExistence type="predicted"/>
<dbReference type="SMART" id="SM00671">
    <property type="entry name" value="SEL1"/>
    <property type="match status" value="2"/>
</dbReference>
<dbReference type="PROSITE" id="PS00109">
    <property type="entry name" value="PROTEIN_KINASE_TYR"/>
    <property type="match status" value="1"/>
</dbReference>
<dbReference type="InterPro" id="IPR001245">
    <property type="entry name" value="Ser-Thr/Tyr_kinase_cat_dom"/>
</dbReference>
<evidence type="ECO:0000259" key="1">
    <source>
        <dbReference type="PROSITE" id="PS50011"/>
    </source>
</evidence>
<dbReference type="Pfam" id="PF07714">
    <property type="entry name" value="PK_Tyr_Ser-Thr"/>
    <property type="match status" value="1"/>
</dbReference>
<dbReference type="Pfam" id="PF22215">
    <property type="entry name" value="MLKL_N"/>
    <property type="match status" value="1"/>
</dbReference>
<dbReference type="InterPro" id="IPR054000">
    <property type="entry name" value="MLKL_N"/>
</dbReference>
<dbReference type="InterPro" id="IPR036537">
    <property type="entry name" value="Adaptor_Cbl_N_dom_sf"/>
</dbReference>
<dbReference type="STRING" id="44941.A0A397UV22"/>
<dbReference type="PROSITE" id="PS50011">
    <property type="entry name" value="PROTEIN_KINASE_DOM"/>
    <property type="match status" value="1"/>
</dbReference>
<dbReference type="GO" id="GO:0004672">
    <property type="term" value="F:protein kinase activity"/>
    <property type="evidence" value="ECO:0007669"/>
    <property type="project" value="InterPro"/>
</dbReference>
<dbReference type="CDD" id="cd21037">
    <property type="entry name" value="MLKL_NTD"/>
    <property type="match status" value="1"/>
</dbReference>
<dbReference type="InterPro" id="IPR006597">
    <property type="entry name" value="Sel1-like"/>
</dbReference>
<dbReference type="PANTHER" id="PTHR45756:SF1">
    <property type="entry name" value="PROTEIN KINASE DOMAIN CONTAINING PROTEIN"/>
    <property type="match status" value="1"/>
</dbReference>
<dbReference type="InterPro" id="IPR011990">
    <property type="entry name" value="TPR-like_helical_dom_sf"/>
</dbReference>
<dbReference type="GO" id="GO:0005524">
    <property type="term" value="F:ATP binding"/>
    <property type="evidence" value="ECO:0007669"/>
    <property type="project" value="InterPro"/>
</dbReference>
<dbReference type="Pfam" id="PF08238">
    <property type="entry name" value="Sel1"/>
    <property type="match status" value="2"/>
</dbReference>
<dbReference type="Gene3D" id="1.10.510.10">
    <property type="entry name" value="Transferase(Phosphotransferase) domain 1"/>
    <property type="match status" value="1"/>
</dbReference>
<dbReference type="EMBL" id="QKWP01000861">
    <property type="protein sequence ID" value="RIB14120.1"/>
    <property type="molecule type" value="Genomic_DNA"/>
</dbReference>
<evidence type="ECO:0000313" key="2">
    <source>
        <dbReference type="EMBL" id="RIB14120.1"/>
    </source>
</evidence>
<keyword evidence="2" id="KW-0808">Transferase</keyword>
<comment type="caution">
    <text evidence="2">The sequence shown here is derived from an EMBL/GenBank/DDBJ whole genome shotgun (WGS) entry which is preliminary data.</text>
</comment>
<dbReference type="InterPro" id="IPR011009">
    <property type="entry name" value="Kinase-like_dom_sf"/>
</dbReference>
<dbReference type="AlphaFoldDB" id="A0A397UV22"/>
<dbReference type="InterPro" id="IPR000719">
    <property type="entry name" value="Prot_kinase_dom"/>
</dbReference>
<name>A0A397UV22_9GLOM</name>
<evidence type="ECO:0000313" key="3">
    <source>
        <dbReference type="Proteomes" id="UP000266673"/>
    </source>
</evidence>
<feature type="domain" description="Protein kinase" evidence="1">
    <location>
        <begin position="209"/>
        <end position="476"/>
    </location>
</feature>
<dbReference type="Proteomes" id="UP000266673">
    <property type="component" value="Unassembled WGS sequence"/>
</dbReference>